<proteinExistence type="predicted"/>
<comment type="caution">
    <text evidence="1">The sequence shown here is derived from an EMBL/GenBank/DDBJ whole genome shotgun (WGS) entry which is preliminary data.</text>
</comment>
<organism evidence="1 2">
    <name type="scientific">Chaenocephalus aceratus</name>
    <name type="common">Blackfin icefish</name>
    <name type="synonym">Chaenichthys aceratus</name>
    <dbReference type="NCBI Taxonomy" id="36190"/>
    <lineage>
        <taxon>Eukaryota</taxon>
        <taxon>Metazoa</taxon>
        <taxon>Chordata</taxon>
        <taxon>Craniata</taxon>
        <taxon>Vertebrata</taxon>
        <taxon>Euteleostomi</taxon>
        <taxon>Actinopterygii</taxon>
        <taxon>Neopterygii</taxon>
        <taxon>Teleostei</taxon>
        <taxon>Neoteleostei</taxon>
        <taxon>Acanthomorphata</taxon>
        <taxon>Eupercaria</taxon>
        <taxon>Perciformes</taxon>
        <taxon>Notothenioidei</taxon>
        <taxon>Channichthyidae</taxon>
        <taxon>Chaenocephalus</taxon>
    </lineage>
</organism>
<reference evidence="1" key="1">
    <citation type="submission" date="2022-05" db="EMBL/GenBank/DDBJ databases">
        <title>Chromosome-level genome of Chaenocephalus aceratus.</title>
        <authorList>
            <person name="Park H."/>
        </authorList>
    </citation>
    <scope>NUCLEOTIDE SEQUENCE</scope>
    <source>
        <strain evidence="1">KU_202001</strain>
    </source>
</reference>
<keyword evidence="2" id="KW-1185">Reference proteome</keyword>
<accession>A0ACB9WCU8</accession>
<gene>
    <name evidence="1" type="ORF">KUCAC02_014093</name>
</gene>
<evidence type="ECO:0000313" key="2">
    <source>
        <dbReference type="Proteomes" id="UP001057452"/>
    </source>
</evidence>
<name>A0ACB9WCU8_CHAAC</name>
<evidence type="ECO:0000313" key="1">
    <source>
        <dbReference type="EMBL" id="KAI4811176.1"/>
    </source>
</evidence>
<dbReference type="EMBL" id="CM043800">
    <property type="protein sequence ID" value="KAI4811176.1"/>
    <property type="molecule type" value="Genomic_DNA"/>
</dbReference>
<sequence length="72" mass="8102">MAICYAPAQQDISAQNNRLMNTLVKLLWLKSPQGSRTSPEKTTILKANERIEHRVLVDDPVLCKSRLSPAKN</sequence>
<protein>
    <submittedName>
        <fullName evidence="1">Uncharacterized protein</fullName>
    </submittedName>
</protein>
<dbReference type="Proteomes" id="UP001057452">
    <property type="component" value="Chromosome 16"/>
</dbReference>